<evidence type="ECO:0000313" key="3">
    <source>
        <dbReference type="Proteomes" id="UP000000268"/>
    </source>
</evidence>
<sequence>MFFGQVLNALGVLVASMWLASSPPQVSEIPIRQELFNFFDGQEQNAYKNLIQQSINGDSQAFQTLIKFDCGGASFCYWHGEVLAKVTYQLGEEQVLSLLKDMNPADKSSFRHLLMAGLEYGLFSTDESPTSKRSKLAIEDEFPRLDQWLQSAAN</sequence>
<keyword evidence="3" id="KW-1185">Reference proteome</keyword>
<reference evidence="2 3" key="1">
    <citation type="journal article" date="2008" name="Proc. Natl. Acad. Sci. U.S.A.">
        <title>Niche adaptation and genome expansion in the chlorophyll d-producing cyanobacterium Acaryochloris marina.</title>
        <authorList>
            <person name="Swingley W.D."/>
            <person name="Chen M."/>
            <person name="Cheung P.C."/>
            <person name="Conrad A.L."/>
            <person name="Dejesa L.C."/>
            <person name="Hao J."/>
            <person name="Honchak B.M."/>
            <person name="Karbach L.E."/>
            <person name="Kurdoglu A."/>
            <person name="Lahiri S."/>
            <person name="Mastrian S.D."/>
            <person name="Miyashita H."/>
            <person name="Page L."/>
            <person name="Ramakrishna P."/>
            <person name="Satoh S."/>
            <person name="Sattley W.M."/>
            <person name="Shimada Y."/>
            <person name="Taylor H.L."/>
            <person name="Tomo T."/>
            <person name="Tsuchiya T."/>
            <person name="Wang Z.T."/>
            <person name="Raymond J."/>
            <person name="Mimuro M."/>
            <person name="Blankenship R.E."/>
            <person name="Touchman J.W."/>
        </authorList>
    </citation>
    <scope>NUCLEOTIDE SEQUENCE [LARGE SCALE GENOMIC DNA]</scope>
    <source>
        <strain evidence="3">MBIC 11017</strain>
    </source>
</reference>
<dbReference type="STRING" id="329726.AM1_1576"/>
<dbReference type="HOGENOM" id="CLU_1700372_0_0_3"/>
<name>B0CA13_ACAM1</name>
<feature type="signal peptide" evidence="1">
    <location>
        <begin position="1"/>
        <end position="20"/>
    </location>
</feature>
<feature type="chain" id="PRO_5002746700" evidence="1">
    <location>
        <begin position="21"/>
        <end position="154"/>
    </location>
</feature>
<evidence type="ECO:0000313" key="2">
    <source>
        <dbReference type="EMBL" id="ABW26600.1"/>
    </source>
</evidence>
<dbReference type="RefSeq" id="WP_012162124.1">
    <property type="nucleotide sequence ID" value="NC_009925.1"/>
</dbReference>
<accession>B0CA13</accession>
<dbReference type="KEGG" id="amr:AM1_1576"/>
<dbReference type="eggNOG" id="ENOG5033J6V">
    <property type="taxonomic scope" value="Bacteria"/>
</dbReference>
<protein>
    <submittedName>
        <fullName evidence="2">Uncharacterized protein</fullName>
    </submittedName>
</protein>
<dbReference type="AlphaFoldDB" id="B0CA13"/>
<evidence type="ECO:0000256" key="1">
    <source>
        <dbReference type="SAM" id="SignalP"/>
    </source>
</evidence>
<organism evidence="2 3">
    <name type="scientific">Acaryochloris marina (strain MBIC 11017)</name>
    <dbReference type="NCBI Taxonomy" id="329726"/>
    <lineage>
        <taxon>Bacteria</taxon>
        <taxon>Bacillati</taxon>
        <taxon>Cyanobacteriota</taxon>
        <taxon>Cyanophyceae</taxon>
        <taxon>Acaryochloridales</taxon>
        <taxon>Acaryochloridaceae</taxon>
        <taxon>Acaryochloris</taxon>
    </lineage>
</organism>
<dbReference type="EMBL" id="CP000828">
    <property type="protein sequence ID" value="ABW26600.1"/>
    <property type="molecule type" value="Genomic_DNA"/>
</dbReference>
<gene>
    <name evidence="2" type="ordered locus">AM1_1576</name>
</gene>
<dbReference type="Proteomes" id="UP000000268">
    <property type="component" value="Chromosome"/>
</dbReference>
<keyword evidence="1" id="KW-0732">Signal</keyword>
<proteinExistence type="predicted"/>